<keyword evidence="2" id="KW-1185">Reference proteome</keyword>
<evidence type="ECO:0000313" key="2">
    <source>
        <dbReference type="Proteomes" id="UP001367508"/>
    </source>
</evidence>
<proteinExistence type="predicted"/>
<dbReference type="Proteomes" id="UP001367508">
    <property type="component" value="Unassembled WGS sequence"/>
</dbReference>
<reference evidence="1 2" key="1">
    <citation type="submission" date="2024-01" db="EMBL/GenBank/DDBJ databases">
        <title>The genomes of 5 underutilized Papilionoideae crops provide insights into root nodulation and disease resistanc.</title>
        <authorList>
            <person name="Jiang F."/>
        </authorList>
    </citation>
    <scope>NUCLEOTIDE SEQUENCE [LARGE SCALE GENOMIC DNA]</scope>
    <source>
        <strain evidence="1">LVBAO_FW01</strain>
        <tissue evidence="1">Leaves</tissue>
    </source>
</reference>
<sequence>MFWKLGERGTLVLSGFSKVQRGSSTSFSIFASWKKIPRSSSMKNRSPSSDPDCLPLIQIIYVFENQVDKCITRCVTAYKLLGWHMNHDPIAFSFTDTGSCSVLSSQHAWCMSPNFPGYSYLNTRMGMLAAILAPQSVNMLGIDSLTICSKGHLSALISSKHESQERVKGLGLRTSKKDSEALAYVDETESKQRVSSSAQDIEEELGIRARRLNMTLLVTLIYSSLEVGYSSTVVKPWPN</sequence>
<dbReference type="AlphaFoldDB" id="A0AAN9R141"/>
<dbReference type="EMBL" id="JAYMYQ010000002">
    <property type="protein sequence ID" value="KAK7350268.1"/>
    <property type="molecule type" value="Genomic_DNA"/>
</dbReference>
<organism evidence="1 2">
    <name type="scientific">Canavalia gladiata</name>
    <name type="common">Sword bean</name>
    <name type="synonym">Dolichos gladiatus</name>
    <dbReference type="NCBI Taxonomy" id="3824"/>
    <lineage>
        <taxon>Eukaryota</taxon>
        <taxon>Viridiplantae</taxon>
        <taxon>Streptophyta</taxon>
        <taxon>Embryophyta</taxon>
        <taxon>Tracheophyta</taxon>
        <taxon>Spermatophyta</taxon>
        <taxon>Magnoliopsida</taxon>
        <taxon>eudicotyledons</taxon>
        <taxon>Gunneridae</taxon>
        <taxon>Pentapetalae</taxon>
        <taxon>rosids</taxon>
        <taxon>fabids</taxon>
        <taxon>Fabales</taxon>
        <taxon>Fabaceae</taxon>
        <taxon>Papilionoideae</taxon>
        <taxon>50 kb inversion clade</taxon>
        <taxon>NPAAA clade</taxon>
        <taxon>indigoferoid/millettioid clade</taxon>
        <taxon>Phaseoleae</taxon>
        <taxon>Canavalia</taxon>
    </lineage>
</organism>
<name>A0AAN9R141_CANGL</name>
<comment type="caution">
    <text evidence="1">The sequence shown here is derived from an EMBL/GenBank/DDBJ whole genome shotgun (WGS) entry which is preliminary data.</text>
</comment>
<accession>A0AAN9R141</accession>
<gene>
    <name evidence="1" type="ORF">VNO77_08657</name>
</gene>
<protein>
    <submittedName>
        <fullName evidence="1">Uncharacterized protein</fullName>
    </submittedName>
</protein>
<evidence type="ECO:0000313" key="1">
    <source>
        <dbReference type="EMBL" id="KAK7350268.1"/>
    </source>
</evidence>